<gene>
    <name evidence="1" type="ORF">ACFQGP_07745</name>
</gene>
<dbReference type="EMBL" id="JBHSSL010000042">
    <property type="protein sequence ID" value="MFC6170467.1"/>
    <property type="molecule type" value="Genomic_DNA"/>
</dbReference>
<name>A0ABW1RFZ9_9LACO</name>
<evidence type="ECO:0000313" key="1">
    <source>
        <dbReference type="EMBL" id="MFC6170467.1"/>
    </source>
</evidence>
<keyword evidence="2" id="KW-1185">Reference proteome</keyword>
<reference evidence="2" key="1">
    <citation type="journal article" date="2019" name="Int. J. Syst. Evol. Microbiol.">
        <title>The Global Catalogue of Microorganisms (GCM) 10K type strain sequencing project: providing services to taxonomists for standard genome sequencing and annotation.</title>
        <authorList>
            <consortium name="The Broad Institute Genomics Platform"/>
            <consortium name="The Broad Institute Genome Sequencing Center for Infectious Disease"/>
            <person name="Wu L."/>
            <person name="Ma J."/>
        </authorList>
    </citation>
    <scope>NUCLEOTIDE SEQUENCE [LARGE SCALE GENOMIC DNA]</scope>
    <source>
        <strain evidence="2">CCM 8904</strain>
    </source>
</reference>
<protein>
    <submittedName>
        <fullName evidence="1">Transcriptional regulator</fullName>
    </submittedName>
</protein>
<dbReference type="InterPro" id="IPR006523">
    <property type="entry name" value="RinA"/>
</dbReference>
<sequence length="141" mass="16692">MRRSTIRKVEDLLRDYTKIDDYIEEREQQLRYPTGQTDENIGGGRAQFKYNEATLDTLITIDEDRRINALKRQREIIDDCLDGVDDNTEKIIKELYFKKHPQYTLLGLVNNHVVNISQRHAYELRNEFVSEVAKKLGLYDL</sequence>
<evidence type="ECO:0000313" key="2">
    <source>
        <dbReference type="Proteomes" id="UP001596289"/>
    </source>
</evidence>
<proteinExistence type="predicted"/>
<dbReference type="NCBIfam" id="TIGR01636">
    <property type="entry name" value="phage_rinA"/>
    <property type="match status" value="1"/>
</dbReference>
<dbReference type="Proteomes" id="UP001596289">
    <property type="component" value="Unassembled WGS sequence"/>
</dbReference>
<dbReference type="RefSeq" id="WP_125552531.1">
    <property type="nucleotide sequence ID" value="NZ_JBHSSL010000042.1"/>
</dbReference>
<organism evidence="1 2">
    <name type="scientific">Loigolactobacillus jiayinensis</name>
    <dbReference type="NCBI Taxonomy" id="2486016"/>
    <lineage>
        <taxon>Bacteria</taxon>
        <taxon>Bacillati</taxon>
        <taxon>Bacillota</taxon>
        <taxon>Bacilli</taxon>
        <taxon>Lactobacillales</taxon>
        <taxon>Lactobacillaceae</taxon>
        <taxon>Loigolactobacillus</taxon>
    </lineage>
</organism>
<comment type="caution">
    <text evidence="1">The sequence shown here is derived from an EMBL/GenBank/DDBJ whole genome shotgun (WGS) entry which is preliminary data.</text>
</comment>
<accession>A0ABW1RFZ9</accession>